<accession>A0A7J0FKU1</accession>
<proteinExistence type="predicted"/>
<feature type="region of interest" description="Disordered" evidence="1">
    <location>
        <begin position="1"/>
        <end position="32"/>
    </location>
</feature>
<dbReference type="EMBL" id="BJWL01000013">
    <property type="protein sequence ID" value="GFY99311.1"/>
    <property type="molecule type" value="Genomic_DNA"/>
</dbReference>
<feature type="compositionally biased region" description="Low complexity" evidence="1">
    <location>
        <begin position="14"/>
        <end position="32"/>
    </location>
</feature>
<reference evidence="2 3" key="1">
    <citation type="submission" date="2019-07" db="EMBL/GenBank/DDBJ databases">
        <title>De Novo Assembly of kiwifruit Actinidia rufa.</title>
        <authorList>
            <person name="Sugita-Konishi S."/>
            <person name="Sato K."/>
            <person name="Mori E."/>
            <person name="Abe Y."/>
            <person name="Kisaki G."/>
            <person name="Hamano K."/>
            <person name="Suezawa K."/>
            <person name="Otani M."/>
            <person name="Fukuda T."/>
            <person name="Manabe T."/>
            <person name="Gomi K."/>
            <person name="Tabuchi M."/>
            <person name="Akimitsu K."/>
            <person name="Kataoka I."/>
        </authorList>
    </citation>
    <scope>NUCLEOTIDE SEQUENCE [LARGE SCALE GENOMIC DNA]</scope>
    <source>
        <strain evidence="3">cv. Fuchu</strain>
    </source>
</reference>
<evidence type="ECO:0000313" key="3">
    <source>
        <dbReference type="Proteomes" id="UP000585474"/>
    </source>
</evidence>
<organism evidence="2 3">
    <name type="scientific">Actinidia rufa</name>
    <dbReference type="NCBI Taxonomy" id="165716"/>
    <lineage>
        <taxon>Eukaryota</taxon>
        <taxon>Viridiplantae</taxon>
        <taxon>Streptophyta</taxon>
        <taxon>Embryophyta</taxon>
        <taxon>Tracheophyta</taxon>
        <taxon>Spermatophyta</taxon>
        <taxon>Magnoliopsida</taxon>
        <taxon>eudicotyledons</taxon>
        <taxon>Gunneridae</taxon>
        <taxon>Pentapetalae</taxon>
        <taxon>asterids</taxon>
        <taxon>Ericales</taxon>
        <taxon>Actinidiaceae</taxon>
        <taxon>Actinidia</taxon>
    </lineage>
</organism>
<dbReference type="Proteomes" id="UP000585474">
    <property type="component" value="Unassembled WGS sequence"/>
</dbReference>
<evidence type="ECO:0000256" key="1">
    <source>
        <dbReference type="SAM" id="MobiDB-lite"/>
    </source>
</evidence>
<evidence type="ECO:0000313" key="2">
    <source>
        <dbReference type="EMBL" id="GFY99311.1"/>
    </source>
</evidence>
<sequence length="57" mass="5711">MRPELCSGWPSTMPRSTRPAPRAPTPVTASAAAAVAIGSPKTPSFGSTSPPATSGPY</sequence>
<dbReference type="AlphaFoldDB" id="A0A7J0FKU1"/>
<gene>
    <name evidence="2" type="ORF">Acr_13g0007120</name>
</gene>
<comment type="caution">
    <text evidence="2">The sequence shown here is derived from an EMBL/GenBank/DDBJ whole genome shotgun (WGS) entry which is preliminary data.</text>
</comment>
<feature type="compositionally biased region" description="Polar residues" evidence="1">
    <location>
        <begin position="41"/>
        <end position="57"/>
    </location>
</feature>
<keyword evidence="3" id="KW-1185">Reference proteome</keyword>
<feature type="region of interest" description="Disordered" evidence="1">
    <location>
        <begin position="38"/>
        <end position="57"/>
    </location>
</feature>
<protein>
    <submittedName>
        <fullName evidence="2">Uncharacterized protein</fullName>
    </submittedName>
</protein>
<name>A0A7J0FKU1_9ERIC</name>